<name>A0ABP9HB66_9FLAO</name>
<evidence type="ECO:0000313" key="4">
    <source>
        <dbReference type="Proteomes" id="UP001501692"/>
    </source>
</evidence>
<evidence type="ECO:0000313" key="3">
    <source>
        <dbReference type="EMBL" id="GAA4966032.1"/>
    </source>
</evidence>
<dbReference type="InterPro" id="IPR050640">
    <property type="entry name" value="Bact_2-comp_sensor_kinase"/>
</dbReference>
<evidence type="ECO:0000256" key="1">
    <source>
        <dbReference type="SAM" id="Phobius"/>
    </source>
</evidence>
<dbReference type="PANTHER" id="PTHR34220:SF7">
    <property type="entry name" value="SENSOR HISTIDINE KINASE YPDA"/>
    <property type="match status" value="1"/>
</dbReference>
<protein>
    <recommendedName>
        <fullName evidence="2">Signal transduction histidine kinase internal region domain-containing protein</fullName>
    </recommendedName>
</protein>
<dbReference type="PANTHER" id="PTHR34220">
    <property type="entry name" value="SENSOR HISTIDINE KINASE YPDA"/>
    <property type="match status" value="1"/>
</dbReference>
<accession>A0ABP9HB66</accession>
<reference evidence="4" key="1">
    <citation type="journal article" date="2019" name="Int. J. Syst. Evol. Microbiol.">
        <title>The Global Catalogue of Microorganisms (GCM) 10K type strain sequencing project: providing services to taxonomists for standard genome sequencing and annotation.</title>
        <authorList>
            <consortium name="The Broad Institute Genomics Platform"/>
            <consortium name="The Broad Institute Genome Sequencing Center for Infectious Disease"/>
            <person name="Wu L."/>
            <person name="Ma J."/>
        </authorList>
    </citation>
    <scope>NUCLEOTIDE SEQUENCE [LARGE SCALE GENOMIC DNA]</scope>
    <source>
        <strain evidence="4">JCM 18287</strain>
    </source>
</reference>
<sequence length="331" mass="39281">MFIGGTWEYSNELIFNKAREAWFKPAGIILFTTFNIAYFSVYAINYLVFAPRFLKPNKIIQYIISFFLMVLCFAAVRFFLEEILILQLLDFHNYNLERPDIVLIYLTDSVFYAFKPCLFSSLMFLFFRFTQNKSRIHELELQHQEAQMSMLKSQISPHFLFNTLNGFYSDLYDKQPETAEDILKLSNLLRYVTYVAKENYMPLTKEINFIKDYLYFYKRRYEDEFYVTLSVEGHISDENVPSLMLIHFVENLCKHGILNDSKKPATIKISVNDKHLEIETKNEVNPSENYMDKGIGAKNIKRRLELLFKKDYTLISENRNSTYVAYLKIPL</sequence>
<dbReference type="EMBL" id="BAABJK010000004">
    <property type="protein sequence ID" value="GAA4966032.1"/>
    <property type="molecule type" value="Genomic_DNA"/>
</dbReference>
<feature type="transmembrane region" description="Helical" evidence="1">
    <location>
        <begin position="102"/>
        <end position="127"/>
    </location>
</feature>
<evidence type="ECO:0000259" key="2">
    <source>
        <dbReference type="Pfam" id="PF06580"/>
    </source>
</evidence>
<keyword evidence="1" id="KW-0812">Transmembrane</keyword>
<keyword evidence="1" id="KW-0472">Membrane</keyword>
<proteinExistence type="predicted"/>
<dbReference type="InterPro" id="IPR010559">
    <property type="entry name" value="Sig_transdc_His_kin_internal"/>
</dbReference>
<keyword evidence="4" id="KW-1185">Reference proteome</keyword>
<feature type="transmembrane region" description="Helical" evidence="1">
    <location>
        <begin position="59"/>
        <end position="80"/>
    </location>
</feature>
<feature type="transmembrane region" description="Helical" evidence="1">
    <location>
        <begin position="26"/>
        <end position="47"/>
    </location>
</feature>
<dbReference type="Proteomes" id="UP001501692">
    <property type="component" value="Unassembled WGS sequence"/>
</dbReference>
<gene>
    <name evidence="3" type="ORF">GCM10023315_14020</name>
</gene>
<comment type="caution">
    <text evidence="3">The sequence shown here is derived from an EMBL/GenBank/DDBJ whole genome shotgun (WGS) entry which is preliminary data.</text>
</comment>
<organism evidence="3 4">
    <name type="scientific">Algibacter aquimarinus</name>
    <dbReference type="NCBI Taxonomy" id="1136748"/>
    <lineage>
        <taxon>Bacteria</taxon>
        <taxon>Pseudomonadati</taxon>
        <taxon>Bacteroidota</taxon>
        <taxon>Flavobacteriia</taxon>
        <taxon>Flavobacteriales</taxon>
        <taxon>Flavobacteriaceae</taxon>
        <taxon>Algibacter</taxon>
    </lineage>
</organism>
<keyword evidence="1" id="KW-1133">Transmembrane helix</keyword>
<dbReference type="Pfam" id="PF06580">
    <property type="entry name" value="His_kinase"/>
    <property type="match status" value="1"/>
</dbReference>
<feature type="domain" description="Signal transduction histidine kinase internal region" evidence="2">
    <location>
        <begin position="146"/>
        <end position="225"/>
    </location>
</feature>